<keyword evidence="1" id="KW-1185">Reference proteome</keyword>
<dbReference type="AlphaFoldDB" id="A0A6J3MIL6"/>
<name>A0A6J3MIL6_9PEZI</name>
<dbReference type="RefSeq" id="XP_033464784.1">
    <property type="nucleotide sequence ID" value="XM_033600028.1"/>
</dbReference>
<proteinExistence type="predicted"/>
<reference evidence="2" key="2">
    <citation type="submission" date="2020-04" db="EMBL/GenBank/DDBJ databases">
        <authorList>
            <consortium name="NCBI Genome Project"/>
        </authorList>
    </citation>
    <scope>NUCLEOTIDE SEQUENCE</scope>
    <source>
        <strain evidence="2">CBS 342.82</strain>
    </source>
</reference>
<sequence>MVWANFQDEQCYYSRNTSIWQCTLGDRIRDTCAPNLCFMVMVTPSVVSASNTLRRRPSGQSLDLSPVLSVSPAHRYRASMVSQKWSRFGSAGESWPVRTPRQSSSVTGGRESSCYQKTESSIWNTGQGLANNSGAGDVTRQLCMGQLYVDQLMEYQHVWSGRSLHRKRHATIFLFSSRKFSCFDRLRKLDLSLLT</sequence>
<dbReference type="Proteomes" id="UP000504637">
    <property type="component" value="Unplaced"/>
</dbReference>
<gene>
    <name evidence="2" type="ORF">K489DRAFT_25948</name>
</gene>
<protein>
    <submittedName>
        <fullName evidence="2">Uncharacterized protein</fullName>
    </submittedName>
</protein>
<evidence type="ECO:0000313" key="1">
    <source>
        <dbReference type="Proteomes" id="UP000504637"/>
    </source>
</evidence>
<accession>A0A6J3MIL6</accession>
<evidence type="ECO:0000313" key="2">
    <source>
        <dbReference type="RefSeq" id="XP_033464784.1"/>
    </source>
</evidence>
<reference evidence="2" key="1">
    <citation type="submission" date="2020-01" db="EMBL/GenBank/DDBJ databases">
        <authorList>
            <consortium name="DOE Joint Genome Institute"/>
            <person name="Haridas S."/>
            <person name="Albert R."/>
            <person name="Binder M."/>
            <person name="Bloem J."/>
            <person name="Labutti K."/>
            <person name="Salamov A."/>
            <person name="Andreopoulos B."/>
            <person name="Baker S.E."/>
            <person name="Barry K."/>
            <person name="Bills G."/>
            <person name="Bluhm B.H."/>
            <person name="Cannon C."/>
            <person name="Castanera R."/>
            <person name="Culley D.E."/>
            <person name="Daum C."/>
            <person name="Ezra D."/>
            <person name="Gonzalez J.B."/>
            <person name="Henrissat B."/>
            <person name="Kuo A."/>
            <person name="Liang C."/>
            <person name="Lipzen A."/>
            <person name="Lutzoni F."/>
            <person name="Magnuson J."/>
            <person name="Mondo S."/>
            <person name="Nolan M."/>
            <person name="Ohm R."/>
            <person name="Pangilinan J."/>
            <person name="Park H.-J."/>
            <person name="Ramirez L."/>
            <person name="Alfaro M."/>
            <person name="Sun H."/>
            <person name="Tritt A."/>
            <person name="Yoshinaga Y."/>
            <person name="Zwiers L.-H."/>
            <person name="Turgeon B.G."/>
            <person name="Goodwin S.B."/>
            <person name="Spatafora J.W."/>
            <person name="Crous P.W."/>
            <person name="Grigoriev I.V."/>
        </authorList>
    </citation>
    <scope>NUCLEOTIDE SEQUENCE</scope>
    <source>
        <strain evidence="2">CBS 342.82</strain>
    </source>
</reference>
<organism evidence="2">
    <name type="scientific">Dissoconium aciculare CBS 342.82</name>
    <dbReference type="NCBI Taxonomy" id="1314786"/>
    <lineage>
        <taxon>Eukaryota</taxon>
        <taxon>Fungi</taxon>
        <taxon>Dikarya</taxon>
        <taxon>Ascomycota</taxon>
        <taxon>Pezizomycotina</taxon>
        <taxon>Dothideomycetes</taxon>
        <taxon>Dothideomycetidae</taxon>
        <taxon>Mycosphaerellales</taxon>
        <taxon>Dissoconiaceae</taxon>
        <taxon>Dissoconium</taxon>
    </lineage>
</organism>
<dbReference type="GeneID" id="54357827"/>
<reference evidence="2" key="3">
    <citation type="submission" date="2025-08" db="UniProtKB">
        <authorList>
            <consortium name="RefSeq"/>
        </authorList>
    </citation>
    <scope>IDENTIFICATION</scope>
    <source>
        <strain evidence="2">CBS 342.82</strain>
    </source>
</reference>